<proteinExistence type="inferred from homology"/>
<dbReference type="Pfam" id="PF04117">
    <property type="entry name" value="Mpv17_PMP22"/>
    <property type="match status" value="1"/>
</dbReference>
<dbReference type="EMBL" id="ML170157">
    <property type="protein sequence ID" value="TDL28748.1"/>
    <property type="molecule type" value="Genomic_DNA"/>
</dbReference>
<evidence type="ECO:0000256" key="2">
    <source>
        <dbReference type="ARBA" id="ARBA00006824"/>
    </source>
</evidence>
<evidence type="ECO:0000313" key="7">
    <source>
        <dbReference type="EMBL" id="TDL28748.1"/>
    </source>
</evidence>
<reference evidence="7 8" key="1">
    <citation type="submission" date="2018-06" db="EMBL/GenBank/DDBJ databases">
        <title>A transcriptomic atlas of mushroom development highlights an independent origin of complex multicellularity.</title>
        <authorList>
            <consortium name="DOE Joint Genome Institute"/>
            <person name="Krizsan K."/>
            <person name="Almasi E."/>
            <person name="Merenyi Z."/>
            <person name="Sahu N."/>
            <person name="Viragh M."/>
            <person name="Koszo T."/>
            <person name="Mondo S."/>
            <person name="Kiss B."/>
            <person name="Balint B."/>
            <person name="Kues U."/>
            <person name="Barry K."/>
            <person name="Hegedus J.C."/>
            <person name="Henrissat B."/>
            <person name="Johnson J."/>
            <person name="Lipzen A."/>
            <person name="Ohm R."/>
            <person name="Nagy I."/>
            <person name="Pangilinan J."/>
            <person name="Yan J."/>
            <person name="Xiong Y."/>
            <person name="Grigoriev I.V."/>
            <person name="Hibbett D.S."/>
            <person name="Nagy L.G."/>
        </authorList>
    </citation>
    <scope>NUCLEOTIDE SEQUENCE [LARGE SCALE GENOMIC DNA]</scope>
    <source>
        <strain evidence="7 8">SZMC22713</strain>
    </source>
</reference>
<evidence type="ECO:0000256" key="6">
    <source>
        <dbReference type="RuleBase" id="RU363053"/>
    </source>
</evidence>
<comment type="similarity">
    <text evidence="2 6">Belongs to the peroxisomal membrane protein PXMP2/4 family.</text>
</comment>
<comment type="subcellular location">
    <subcellularLocation>
        <location evidence="1">Membrane</location>
        <topology evidence="1">Multi-pass membrane protein</topology>
    </subcellularLocation>
</comment>
<dbReference type="InterPro" id="IPR007248">
    <property type="entry name" value="Mpv17_PMP22"/>
</dbReference>
<keyword evidence="4" id="KW-1133">Transmembrane helix</keyword>
<keyword evidence="5" id="KW-0472">Membrane</keyword>
<dbReference type="GO" id="GO:0016020">
    <property type="term" value="C:membrane"/>
    <property type="evidence" value="ECO:0007669"/>
    <property type="project" value="UniProtKB-SubCell"/>
</dbReference>
<accession>A0A4Y7QNA8</accession>
<evidence type="ECO:0000256" key="4">
    <source>
        <dbReference type="ARBA" id="ARBA00022989"/>
    </source>
</evidence>
<protein>
    <submittedName>
        <fullName evidence="7">Uncharacterized protein</fullName>
    </submittedName>
</protein>
<dbReference type="OrthoDB" id="10267969at2759"/>
<evidence type="ECO:0000256" key="5">
    <source>
        <dbReference type="ARBA" id="ARBA00023136"/>
    </source>
</evidence>
<dbReference type="GO" id="GO:0005739">
    <property type="term" value="C:mitochondrion"/>
    <property type="evidence" value="ECO:0007669"/>
    <property type="project" value="TreeGrafter"/>
</dbReference>
<name>A0A4Y7QNA8_9AGAM</name>
<evidence type="ECO:0000256" key="3">
    <source>
        <dbReference type="ARBA" id="ARBA00022692"/>
    </source>
</evidence>
<dbReference type="PANTHER" id="PTHR11266:SF50">
    <property type="entry name" value="VACUOLAR MEMBRANE PROTEIN YOR292C"/>
    <property type="match status" value="1"/>
</dbReference>
<evidence type="ECO:0000256" key="1">
    <source>
        <dbReference type="ARBA" id="ARBA00004141"/>
    </source>
</evidence>
<organism evidence="7 8">
    <name type="scientific">Rickenella mellea</name>
    <dbReference type="NCBI Taxonomy" id="50990"/>
    <lineage>
        <taxon>Eukaryota</taxon>
        <taxon>Fungi</taxon>
        <taxon>Dikarya</taxon>
        <taxon>Basidiomycota</taxon>
        <taxon>Agaricomycotina</taxon>
        <taxon>Agaricomycetes</taxon>
        <taxon>Hymenochaetales</taxon>
        <taxon>Rickenellaceae</taxon>
        <taxon>Rickenella</taxon>
    </lineage>
</organism>
<sequence>MASIAFAARAYQRSFDARPSTTLALTNGTLFALGDAVAQLSQIMQAKSNEEKSYQPLRTLRFFTFGVGMGPLLGRWNRFLEQRFPLRAVGGSGKVSTTALCKRVAADQLVMAPIGLVLFLGSMGVMEGRDARHIQQKYIDLFEPAIRANWKVWPLAQFINFRFMPLPYRVPFQSTLGIFWNLYLSLLNSRENQAQLTADALRKTIA</sequence>
<keyword evidence="8" id="KW-1185">Reference proteome</keyword>
<evidence type="ECO:0000313" key="8">
    <source>
        <dbReference type="Proteomes" id="UP000294933"/>
    </source>
</evidence>
<dbReference type="Proteomes" id="UP000294933">
    <property type="component" value="Unassembled WGS sequence"/>
</dbReference>
<keyword evidence="3" id="KW-0812">Transmembrane</keyword>
<gene>
    <name evidence="7" type="ORF">BD410DRAFT_760321</name>
</gene>
<dbReference type="STRING" id="50990.A0A4Y7QNA8"/>
<dbReference type="VEuPathDB" id="FungiDB:BD410DRAFT_760321"/>
<dbReference type="PANTHER" id="PTHR11266">
    <property type="entry name" value="PEROXISOMAL MEMBRANE PROTEIN 2, PXMP2 MPV17"/>
    <property type="match status" value="1"/>
</dbReference>
<dbReference type="AlphaFoldDB" id="A0A4Y7QNA8"/>